<dbReference type="Proteomes" id="UP001634393">
    <property type="component" value="Unassembled WGS sequence"/>
</dbReference>
<evidence type="ECO:0000256" key="9">
    <source>
        <dbReference type="RuleBase" id="RU910715"/>
    </source>
</evidence>
<dbReference type="InterPro" id="IPR004316">
    <property type="entry name" value="SWEET_rpt"/>
</dbReference>
<evidence type="ECO:0000256" key="6">
    <source>
        <dbReference type="ARBA" id="ARBA00022737"/>
    </source>
</evidence>
<keyword evidence="12" id="KW-1185">Reference proteome</keyword>
<dbReference type="GO" id="GO:0012505">
    <property type="term" value="C:endomembrane system"/>
    <property type="evidence" value="ECO:0007669"/>
    <property type="project" value="UniProtKB-SubCell"/>
</dbReference>
<proteinExistence type="inferred from homology"/>
<gene>
    <name evidence="11" type="ORF">ACJIZ3_009922</name>
</gene>
<comment type="similarity">
    <text evidence="2 9">Belongs to the SWEET sugar transporter family.</text>
</comment>
<dbReference type="Pfam" id="PF03083">
    <property type="entry name" value="MtN3_slv"/>
    <property type="match status" value="2"/>
</dbReference>
<evidence type="ECO:0000256" key="10">
    <source>
        <dbReference type="SAM" id="MobiDB-lite"/>
    </source>
</evidence>
<evidence type="ECO:0000256" key="4">
    <source>
        <dbReference type="ARBA" id="ARBA00022597"/>
    </source>
</evidence>
<name>A0ABD3TEY6_9LAMI</name>
<comment type="caution">
    <text evidence="9">Lacks conserved residue(s) required for the propagation of feature annotation.</text>
</comment>
<dbReference type="PANTHER" id="PTHR10791">
    <property type="entry name" value="RAG1-ACTIVATING PROTEIN 1"/>
    <property type="match status" value="1"/>
</dbReference>
<keyword evidence="8 9" id="KW-0472">Membrane</keyword>
<feature type="region of interest" description="Disordered" evidence="10">
    <location>
        <begin position="224"/>
        <end position="254"/>
    </location>
</feature>
<feature type="transmembrane region" description="Helical" evidence="9">
    <location>
        <begin position="192"/>
        <end position="213"/>
    </location>
</feature>
<feature type="transmembrane region" description="Helical" evidence="9">
    <location>
        <begin position="131"/>
        <end position="152"/>
    </location>
</feature>
<comment type="function">
    <text evidence="9">Mediates both low-affinity uptake and efflux of sugar across the membrane.</text>
</comment>
<evidence type="ECO:0000256" key="1">
    <source>
        <dbReference type="ARBA" id="ARBA00004127"/>
    </source>
</evidence>
<dbReference type="FunFam" id="1.20.1280.290:FF:000001">
    <property type="entry name" value="Bidirectional sugar transporter SWEET"/>
    <property type="match status" value="1"/>
</dbReference>
<comment type="subcellular location">
    <subcellularLocation>
        <location evidence="1">Endomembrane system</location>
        <topology evidence="1">Multi-pass membrane protein</topology>
    </subcellularLocation>
</comment>
<feature type="transmembrane region" description="Helical" evidence="9">
    <location>
        <begin position="102"/>
        <end position="125"/>
    </location>
</feature>
<dbReference type="InterPro" id="IPR047664">
    <property type="entry name" value="SWEET"/>
</dbReference>
<feature type="compositionally biased region" description="Polar residues" evidence="10">
    <location>
        <begin position="228"/>
        <end position="242"/>
    </location>
</feature>
<keyword evidence="6" id="KW-0677">Repeat</keyword>
<evidence type="ECO:0000313" key="12">
    <source>
        <dbReference type="Proteomes" id="UP001634393"/>
    </source>
</evidence>
<dbReference type="PANTHER" id="PTHR10791:SF159">
    <property type="entry name" value="BIDIRECTIONAL SUGAR TRANSPORTER SWEET5"/>
    <property type="match status" value="1"/>
</dbReference>
<dbReference type="Gene3D" id="1.20.1280.290">
    <property type="match status" value="2"/>
</dbReference>
<evidence type="ECO:0000256" key="2">
    <source>
        <dbReference type="ARBA" id="ARBA00007809"/>
    </source>
</evidence>
<keyword evidence="3 9" id="KW-0813">Transport</keyword>
<dbReference type="AlphaFoldDB" id="A0ABD3TEY6"/>
<protein>
    <recommendedName>
        <fullName evidence="9">Bidirectional sugar transporter SWEET</fullName>
    </recommendedName>
</protein>
<reference evidence="11 12" key="1">
    <citation type="submission" date="2024-12" db="EMBL/GenBank/DDBJ databases">
        <title>The unique morphological basis and parallel evolutionary history of personate flowers in Penstemon.</title>
        <authorList>
            <person name="Depatie T.H."/>
            <person name="Wessinger C.A."/>
        </authorList>
    </citation>
    <scope>NUCLEOTIDE SEQUENCE [LARGE SCALE GENOMIC DNA]</scope>
    <source>
        <strain evidence="11">WTNN_2</strain>
        <tissue evidence="11">Leaf</tissue>
    </source>
</reference>
<organism evidence="11 12">
    <name type="scientific">Penstemon smallii</name>
    <dbReference type="NCBI Taxonomy" id="265156"/>
    <lineage>
        <taxon>Eukaryota</taxon>
        <taxon>Viridiplantae</taxon>
        <taxon>Streptophyta</taxon>
        <taxon>Embryophyta</taxon>
        <taxon>Tracheophyta</taxon>
        <taxon>Spermatophyta</taxon>
        <taxon>Magnoliopsida</taxon>
        <taxon>eudicotyledons</taxon>
        <taxon>Gunneridae</taxon>
        <taxon>Pentapetalae</taxon>
        <taxon>asterids</taxon>
        <taxon>lamiids</taxon>
        <taxon>Lamiales</taxon>
        <taxon>Plantaginaceae</taxon>
        <taxon>Cheloneae</taxon>
        <taxon>Penstemon</taxon>
    </lineage>
</organism>
<feature type="transmembrane region" description="Helical" evidence="9">
    <location>
        <begin position="70"/>
        <end position="93"/>
    </location>
</feature>
<evidence type="ECO:0000256" key="8">
    <source>
        <dbReference type="ARBA" id="ARBA00023136"/>
    </source>
</evidence>
<evidence type="ECO:0000256" key="7">
    <source>
        <dbReference type="ARBA" id="ARBA00022989"/>
    </source>
</evidence>
<comment type="caution">
    <text evidence="11">The sequence shown here is derived from an EMBL/GenBank/DDBJ whole genome shotgun (WGS) entry which is preliminary data.</text>
</comment>
<feature type="transmembrane region" description="Helical" evidence="9">
    <location>
        <begin position="164"/>
        <end position="186"/>
    </location>
</feature>
<sequence>MGSAETARNVVGIVGNVISLFLFLSPLPTFYNIWKAKSVQSFKPDPYVATVLNCAMWVFYGMPFVHPDSILVVTINGAGLIIELFYLAIFFIYSDWPKRRKVIIFLLVELVFFAVIVLVTLMFLHGTKSRSMLVGLVCIVFNILMYASPLTVMKQVIKTKSVKFMPFYLSLANFANGLNWLTYALIKIDPYLLVPNGLGALSGLVQLILYATYYRTTNWDDDNDNITQSKTQPETTTHNDNIPKSEIQLQKHDV</sequence>
<evidence type="ECO:0000256" key="5">
    <source>
        <dbReference type="ARBA" id="ARBA00022692"/>
    </source>
</evidence>
<dbReference type="GO" id="GO:0051260">
    <property type="term" value="P:protein homooligomerization"/>
    <property type="evidence" value="ECO:0007669"/>
    <property type="project" value="UniProtKB-ARBA"/>
</dbReference>
<keyword evidence="4 9" id="KW-0762">Sugar transport</keyword>
<dbReference type="EMBL" id="JBJXBP010000004">
    <property type="protein sequence ID" value="KAL3835186.1"/>
    <property type="molecule type" value="Genomic_DNA"/>
</dbReference>
<keyword evidence="7 9" id="KW-1133">Transmembrane helix</keyword>
<dbReference type="FunFam" id="1.20.1280.290:FF:000002">
    <property type="entry name" value="Bidirectional sugar transporter SWEET"/>
    <property type="match status" value="1"/>
</dbReference>
<keyword evidence="5 9" id="KW-0812">Transmembrane</keyword>
<evidence type="ECO:0000256" key="3">
    <source>
        <dbReference type="ARBA" id="ARBA00022448"/>
    </source>
</evidence>
<accession>A0ABD3TEY6</accession>
<evidence type="ECO:0000313" key="11">
    <source>
        <dbReference type="EMBL" id="KAL3835186.1"/>
    </source>
</evidence>
<feature type="transmembrane region" description="Helical" evidence="9">
    <location>
        <begin position="12"/>
        <end position="34"/>
    </location>
</feature>